<gene>
    <name evidence="2" type="ORF">F2P56_009604</name>
</gene>
<comment type="caution">
    <text evidence="2">The sequence shown here is derived from an EMBL/GenBank/DDBJ whole genome shotgun (WGS) entry which is preliminary data.</text>
</comment>
<evidence type="ECO:0000313" key="2">
    <source>
        <dbReference type="EMBL" id="KAF5472949.1"/>
    </source>
</evidence>
<reference evidence="2" key="1">
    <citation type="submission" date="2015-10" db="EMBL/GenBank/DDBJ databases">
        <authorList>
            <person name="Martinez-Garcia P.J."/>
            <person name="Crepeau M.W."/>
            <person name="Puiu D."/>
            <person name="Gonzalez-Ibeas D."/>
            <person name="Whalen J."/>
            <person name="Stevens K."/>
            <person name="Paul R."/>
            <person name="Butterfield T."/>
            <person name="Britton M."/>
            <person name="Reagan R."/>
            <person name="Chakraborty S."/>
            <person name="Walawage S.L."/>
            <person name="Vasquez-Gross H.A."/>
            <person name="Cardeno C."/>
            <person name="Famula R."/>
            <person name="Pratt K."/>
            <person name="Kuruganti S."/>
            <person name="Aradhya M.K."/>
            <person name="Leslie C.A."/>
            <person name="Dandekar A.M."/>
            <person name="Salzberg S.L."/>
            <person name="Wegrzyn J.L."/>
            <person name="Langley C.H."/>
            <person name="Neale D.B."/>
        </authorList>
    </citation>
    <scope>NUCLEOTIDE SEQUENCE</scope>
    <source>
        <tissue evidence="2">Leaves</tissue>
    </source>
</reference>
<reference evidence="2" key="2">
    <citation type="submission" date="2020-03" db="EMBL/GenBank/DDBJ databases">
        <title>Walnut 2.0.</title>
        <authorList>
            <person name="Marrano A."/>
            <person name="Britton M."/>
            <person name="Zimin A.V."/>
            <person name="Zaini P.A."/>
            <person name="Workman R."/>
            <person name="Puiu D."/>
            <person name="Bianco L."/>
            <person name="Allen B.J."/>
            <person name="Troggio M."/>
            <person name="Leslie C.A."/>
            <person name="Timp W."/>
            <person name="Dendekar A."/>
            <person name="Salzberg S.L."/>
            <person name="Neale D.B."/>
        </authorList>
    </citation>
    <scope>NUCLEOTIDE SEQUENCE</scope>
    <source>
        <tissue evidence="2">Leaves</tissue>
    </source>
</reference>
<feature type="region of interest" description="Disordered" evidence="1">
    <location>
        <begin position="73"/>
        <end position="111"/>
    </location>
</feature>
<dbReference type="Proteomes" id="UP000619265">
    <property type="component" value="Unassembled WGS sequence"/>
</dbReference>
<evidence type="ECO:0000313" key="3">
    <source>
        <dbReference type="Proteomes" id="UP000619265"/>
    </source>
</evidence>
<name>A0A833XWT9_JUGRE</name>
<feature type="compositionally biased region" description="Pro residues" evidence="1">
    <location>
        <begin position="98"/>
        <end position="111"/>
    </location>
</feature>
<evidence type="ECO:0000256" key="1">
    <source>
        <dbReference type="SAM" id="MobiDB-lite"/>
    </source>
</evidence>
<sequence>MNKRKKERKSIPFSLTSLYSSIQYPKGNMKVVEVKSMKGKRQLPLASNSANRVSIPYYRTPRILLYLLLSSSPPLQPTTASTRKSQRQWLMVPSRPRSTPPSSPRNPSSLP</sequence>
<organism evidence="2 3">
    <name type="scientific">Juglans regia</name>
    <name type="common">English walnut</name>
    <dbReference type="NCBI Taxonomy" id="51240"/>
    <lineage>
        <taxon>Eukaryota</taxon>
        <taxon>Viridiplantae</taxon>
        <taxon>Streptophyta</taxon>
        <taxon>Embryophyta</taxon>
        <taxon>Tracheophyta</taxon>
        <taxon>Spermatophyta</taxon>
        <taxon>Magnoliopsida</taxon>
        <taxon>eudicotyledons</taxon>
        <taxon>Gunneridae</taxon>
        <taxon>Pentapetalae</taxon>
        <taxon>rosids</taxon>
        <taxon>fabids</taxon>
        <taxon>Fagales</taxon>
        <taxon>Juglandaceae</taxon>
        <taxon>Juglans</taxon>
    </lineage>
</organism>
<dbReference type="Gramene" id="Jr04_15650_p3">
    <property type="protein sequence ID" value="cds.Jr04_15650_p3"/>
    <property type="gene ID" value="Jr04_15650"/>
</dbReference>
<accession>A0A833XWT9</accession>
<feature type="compositionally biased region" description="Low complexity" evidence="1">
    <location>
        <begin position="73"/>
        <end position="82"/>
    </location>
</feature>
<protein>
    <submittedName>
        <fullName evidence="2">Uncharacterized protein</fullName>
    </submittedName>
</protein>
<dbReference type="EMBL" id="LIHL02000004">
    <property type="protein sequence ID" value="KAF5472949.1"/>
    <property type="molecule type" value="Genomic_DNA"/>
</dbReference>
<proteinExistence type="predicted"/>
<dbReference type="AlphaFoldDB" id="A0A833XWT9"/>